<dbReference type="OrthoDB" id="10046704at2759"/>
<protein>
    <submittedName>
        <fullName evidence="2">Uncharacterized protein</fullName>
    </submittedName>
</protein>
<dbReference type="AlphaFoldDB" id="A0A7R9GJR9"/>
<keyword evidence="3" id="KW-1185">Reference proteome</keyword>
<accession>A0A7R9GJR9</accession>
<organism evidence="2">
    <name type="scientific">Notodromas monacha</name>
    <dbReference type="NCBI Taxonomy" id="399045"/>
    <lineage>
        <taxon>Eukaryota</taxon>
        <taxon>Metazoa</taxon>
        <taxon>Ecdysozoa</taxon>
        <taxon>Arthropoda</taxon>
        <taxon>Crustacea</taxon>
        <taxon>Oligostraca</taxon>
        <taxon>Ostracoda</taxon>
        <taxon>Podocopa</taxon>
        <taxon>Podocopida</taxon>
        <taxon>Cypridocopina</taxon>
        <taxon>Cypridoidea</taxon>
        <taxon>Cyprididae</taxon>
        <taxon>Notodromas</taxon>
    </lineage>
</organism>
<gene>
    <name evidence="2" type="ORF">NMOB1V02_LOCUS10561</name>
</gene>
<dbReference type="EMBL" id="OA886602">
    <property type="protein sequence ID" value="CAD7282943.1"/>
    <property type="molecule type" value="Genomic_DNA"/>
</dbReference>
<keyword evidence="1" id="KW-1133">Transmembrane helix</keyword>
<evidence type="ECO:0000313" key="2">
    <source>
        <dbReference type="EMBL" id="CAD7282943.1"/>
    </source>
</evidence>
<dbReference type="Proteomes" id="UP000678499">
    <property type="component" value="Unassembled WGS sequence"/>
</dbReference>
<dbReference type="EMBL" id="CAJPEX010004565">
    <property type="protein sequence ID" value="CAG0923095.1"/>
    <property type="molecule type" value="Genomic_DNA"/>
</dbReference>
<name>A0A7R9GJR9_9CRUS</name>
<evidence type="ECO:0000256" key="1">
    <source>
        <dbReference type="SAM" id="Phobius"/>
    </source>
</evidence>
<keyword evidence="1" id="KW-0812">Transmembrane</keyword>
<feature type="transmembrane region" description="Helical" evidence="1">
    <location>
        <begin position="120"/>
        <end position="137"/>
    </location>
</feature>
<keyword evidence="1" id="KW-0472">Membrane</keyword>
<evidence type="ECO:0000313" key="3">
    <source>
        <dbReference type="Proteomes" id="UP000678499"/>
    </source>
</evidence>
<sequence>MSGHEGVLIWDLTVVLYNQCVAQLVANFQLTPPIVVPSSTSTSLMGCPSAAVLRRSNVWAANKAFLEAAMPNLESESASFRTPKQVLNAQMVHLRGRNIVNQCEVIESARLRPMLKMNRCLNSCFLLAALFGVVFGGDMMRKSIVFSEETPDVFYCPQEKPTTVDNMFVKARPLDKLCEFHGKRLPRKYRSDCYNDVDESEFACLEKERINKRMTSLNETGELTNAVRR</sequence>
<proteinExistence type="predicted"/>
<reference evidence="2" key="1">
    <citation type="submission" date="2020-11" db="EMBL/GenBank/DDBJ databases">
        <authorList>
            <person name="Tran Van P."/>
        </authorList>
    </citation>
    <scope>NUCLEOTIDE SEQUENCE</scope>
</reference>